<dbReference type="Pfam" id="PF14454">
    <property type="entry name" value="Prok_Ub"/>
    <property type="match status" value="1"/>
</dbReference>
<name>A0A7Y1MVD3_9PSED</name>
<sequence length="70" mass="7818">MALIEISLARVFRYGGRDLADPQPDMAVTDVLKHYARQFPKLNGAKIIDPIVENDSYVYEFRDGGFGAKG</sequence>
<protein>
    <submittedName>
        <fullName evidence="1">PRTRC system protein C</fullName>
    </submittedName>
</protein>
<organism evidence="1 2">
    <name type="scientific">Pseudomonas gessardii</name>
    <dbReference type="NCBI Taxonomy" id="78544"/>
    <lineage>
        <taxon>Bacteria</taxon>
        <taxon>Pseudomonadati</taxon>
        <taxon>Pseudomonadota</taxon>
        <taxon>Gammaproteobacteria</taxon>
        <taxon>Pseudomonadales</taxon>
        <taxon>Pseudomonadaceae</taxon>
        <taxon>Pseudomonas</taxon>
    </lineage>
</organism>
<dbReference type="GeneID" id="70099251"/>
<evidence type="ECO:0000313" key="1">
    <source>
        <dbReference type="EMBL" id="NNA98933.1"/>
    </source>
</evidence>
<accession>A0A7Y1MVD3</accession>
<dbReference type="InterPro" id="IPR032866">
    <property type="entry name" value="Prok_Ub"/>
</dbReference>
<dbReference type="OrthoDB" id="6912309at2"/>
<proteinExistence type="predicted"/>
<dbReference type="Proteomes" id="UP000542111">
    <property type="component" value="Unassembled WGS sequence"/>
</dbReference>
<dbReference type="InterPro" id="IPR022289">
    <property type="entry name" value="PRTRC_protein-C"/>
</dbReference>
<reference evidence="1 2" key="1">
    <citation type="journal article" date="2020" name="Front. Microbiol.">
        <title>Genetic Organization of the aprX-lipA2 Operon Affects the Proteolytic Potential of Pseudomonas Species in Milk.</title>
        <authorList>
            <person name="Maier C."/>
            <person name="Huptas C."/>
            <person name="von Neubeck M."/>
            <person name="Scherer S."/>
            <person name="Wenning M."/>
            <person name="Lucking G."/>
        </authorList>
    </citation>
    <scope>NUCLEOTIDE SEQUENCE [LARGE SCALE GENOMIC DNA]</scope>
    <source>
        <strain evidence="1 2">G4779</strain>
    </source>
</reference>
<dbReference type="AlphaFoldDB" id="A0A7Y1MVD3"/>
<gene>
    <name evidence="1" type="ORF">HBO33_27650</name>
</gene>
<comment type="caution">
    <text evidence="1">The sequence shown here is derived from an EMBL/GenBank/DDBJ whole genome shotgun (WGS) entry which is preliminary data.</text>
</comment>
<evidence type="ECO:0000313" key="2">
    <source>
        <dbReference type="Proteomes" id="UP000542111"/>
    </source>
</evidence>
<dbReference type="NCBIfam" id="TIGR03738">
    <property type="entry name" value="PRTRC_C"/>
    <property type="match status" value="1"/>
</dbReference>
<dbReference type="EMBL" id="JAAQYP010000073">
    <property type="protein sequence ID" value="NNA98933.1"/>
    <property type="molecule type" value="Genomic_DNA"/>
</dbReference>
<dbReference type="RefSeq" id="WP_038445898.1">
    <property type="nucleotide sequence ID" value="NZ_CBCRYT010000061.1"/>
</dbReference>